<protein>
    <submittedName>
        <fullName evidence="3">Uncharacterized protein</fullName>
    </submittedName>
</protein>
<comment type="caution">
    <text evidence="3">The sequence shown here is derived from an EMBL/GenBank/DDBJ whole genome shotgun (WGS) entry which is preliminary data.</text>
</comment>
<keyword evidence="2" id="KW-0812">Transmembrane</keyword>
<feature type="transmembrane region" description="Helical" evidence="2">
    <location>
        <begin position="76"/>
        <end position="97"/>
    </location>
</feature>
<feature type="region of interest" description="Disordered" evidence="1">
    <location>
        <begin position="383"/>
        <end position="406"/>
    </location>
</feature>
<dbReference type="Proteomes" id="UP001159363">
    <property type="component" value="Chromosome 15"/>
</dbReference>
<evidence type="ECO:0000256" key="2">
    <source>
        <dbReference type="SAM" id="Phobius"/>
    </source>
</evidence>
<evidence type="ECO:0000256" key="1">
    <source>
        <dbReference type="SAM" id="MobiDB-lite"/>
    </source>
</evidence>
<keyword evidence="4" id="KW-1185">Reference proteome</keyword>
<gene>
    <name evidence="3" type="ORF">PR048_032605</name>
</gene>
<keyword evidence="2" id="KW-0472">Membrane</keyword>
<accession>A0ABQ9G6S2</accession>
<evidence type="ECO:0000313" key="4">
    <source>
        <dbReference type="Proteomes" id="UP001159363"/>
    </source>
</evidence>
<sequence>MPAYTLTGALNEMCPVKFGNDGWKQFQFHNKPLSIYLEVTEFSYDLLDNLKVTCNFCDGDRGEEQRSYRLFTVKRALLKVLLKIYVYICCMFFRLMMVQRLLYEEPLDKDWLKSFWDLSELGGYSGKLFGLAVWRAWVRIPSRGLGIVGGFQVFQLTAAYTRQKPGRNSKIVYGFKEHLRSNPVISIKLHMIERIQAKQTAVSPDMLVAYSPGAIYRVSTGLRVGWRRNAAGEMEVTSTCRLFLRLTQKKLNQDLFKKCGVAVLETRQFVLRKYSYVDALGRLDVYFTFPAPLHSIIWGFMDITGVLLRCSFQPYTTSVLRRFSGLPPIMVANGKCEVCAARKATRAAISRVASVLGSERSPSDGNVSANGALGATPTSVYSEVSPLRARRSTGNMRGHGRRFASPEASTNRNLHFLWVMRLVIADTSTILLFVASCATAALKPFPYIPEWPVYNWAIPTCLLRQGCADWCTRPSDVTALFQVEAFGKLNFFPCPKLIEKEEDFKYFHAHSLQISQAQAPAIATYLWFRVFCRRRPMQAVHAAAHTGQQTWRNDVRQLPLANARLLTHYNPSHPSIICLSGRHSSLVSVHCQLKAIHYDPSVVSPACCSIPASLQPHRLRDPNVRTRPNLSAPLRHYIAALSVLLTIYSSLQNLLMHFYISSDIGASMNSGIFPATYIFLKPCKVDNEGPQGFFYKIFWFRRSAVTERLAHSPPANTNWVQSPAGSPDFHKWESCRTMQFVGRFSQRSPVSPAPSFWRRSILTSITHIGSQDLAVKSRPNLFTHSGFES</sequence>
<reference evidence="3 4" key="1">
    <citation type="submission" date="2023-02" db="EMBL/GenBank/DDBJ databases">
        <title>LHISI_Scaffold_Assembly.</title>
        <authorList>
            <person name="Stuart O.P."/>
            <person name="Cleave R."/>
            <person name="Magrath M.J.L."/>
            <person name="Mikheyev A.S."/>
        </authorList>
    </citation>
    <scope>NUCLEOTIDE SEQUENCE [LARGE SCALE GENOMIC DNA]</scope>
    <source>
        <strain evidence="3">Daus_M_001</strain>
        <tissue evidence="3">Leg muscle</tissue>
    </source>
</reference>
<keyword evidence="2" id="KW-1133">Transmembrane helix</keyword>
<proteinExistence type="predicted"/>
<dbReference type="EMBL" id="JARBHB010000016">
    <property type="protein sequence ID" value="KAJ8866744.1"/>
    <property type="molecule type" value="Genomic_DNA"/>
</dbReference>
<organism evidence="3 4">
    <name type="scientific">Dryococelus australis</name>
    <dbReference type="NCBI Taxonomy" id="614101"/>
    <lineage>
        <taxon>Eukaryota</taxon>
        <taxon>Metazoa</taxon>
        <taxon>Ecdysozoa</taxon>
        <taxon>Arthropoda</taxon>
        <taxon>Hexapoda</taxon>
        <taxon>Insecta</taxon>
        <taxon>Pterygota</taxon>
        <taxon>Neoptera</taxon>
        <taxon>Polyneoptera</taxon>
        <taxon>Phasmatodea</taxon>
        <taxon>Verophasmatodea</taxon>
        <taxon>Anareolatae</taxon>
        <taxon>Phasmatidae</taxon>
        <taxon>Eurycanthinae</taxon>
        <taxon>Dryococelus</taxon>
    </lineage>
</organism>
<name>A0ABQ9G6S2_9NEOP</name>
<evidence type="ECO:0000313" key="3">
    <source>
        <dbReference type="EMBL" id="KAJ8866744.1"/>
    </source>
</evidence>